<feature type="repeat" description="TPR" evidence="3">
    <location>
        <begin position="4"/>
        <end position="37"/>
    </location>
</feature>
<organism evidence="5">
    <name type="scientific">Methanococcus maripaludis X1</name>
    <dbReference type="NCBI Taxonomy" id="1053692"/>
    <lineage>
        <taxon>Archaea</taxon>
        <taxon>Methanobacteriati</taxon>
        <taxon>Methanobacteriota</taxon>
        <taxon>Methanomada group</taxon>
        <taxon>Methanococci</taxon>
        <taxon>Methanococcales</taxon>
        <taxon>Methanococcaceae</taxon>
        <taxon>Methanococcus</taxon>
    </lineage>
</organism>
<gene>
    <name evidence="4" type="ORF">GYY_04205</name>
</gene>
<dbReference type="Pfam" id="PF00515">
    <property type="entry name" value="TPR_1"/>
    <property type="match status" value="1"/>
</dbReference>
<dbReference type="InterPro" id="IPR019734">
    <property type="entry name" value="TPR_rpt"/>
</dbReference>
<dbReference type="InterPro" id="IPR051685">
    <property type="entry name" value="Ycf3/AcsC/BcsC/TPR_MFPF"/>
</dbReference>
<name>G0H4T5_METMI</name>
<evidence type="ECO:0000313" key="4">
    <source>
        <dbReference type="EMBL" id="AEK19716.1"/>
    </source>
</evidence>
<evidence type="ECO:0000256" key="3">
    <source>
        <dbReference type="PROSITE-ProRule" id="PRU00339"/>
    </source>
</evidence>
<dbReference type="Proteomes" id="UP000008889">
    <property type="component" value="Chromosome"/>
</dbReference>
<dbReference type="InterPro" id="IPR011990">
    <property type="entry name" value="TPR-like_helical_dom_sf"/>
</dbReference>
<feature type="repeat" description="TPR" evidence="3">
    <location>
        <begin position="38"/>
        <end position="71"/>
    </location>
</feature>
<dbReference type="Gene3D" id="1.25.40.10">
    <property type="entry name" value="Tetratricopeptide repeat domain"/>
    <property type="match status" value="2"/>
</dbReference>
<dbReference type="RefSeq" id="WP_013999179.1">
    <property type="nucleotide sequence ID" value="NC_015847.1"/>
</dbReference>
<dbReference type="PANTHER" id="PTHR44943:SF8">
    <property type="entry name" value="TPR REPEAT-CONTAINING PROTEIN MJ0263"/>
    <property type="match status" value="1"/>
</dbReference>
<dbReference type="PROSITE" id="PS50005">
    <property type="entry name" value="TPR"/>
    <property type="match status" value="3"/>
</dbReference>
<dbReference type="AlphaFoldDB" id="G0H4T5"/>
<dbReference type="HOGENOM" id="CLU_000134_46_4_2"/>
<dbReference type="PROSITE" id="PS50293">
    <property type="entry name" value="TPR_REGION"/>
    <property type="match status" value="1"/>
</dbReference>
<evidence type="ECO:0000256" key="1">
    <source>
        <dbReference type="ARBA" id="ARBA00022737"/>
    </source>
</evidence>
<dbReference type="SUPFAM" id="SSF48452">
    <property type="entry name" value="TPR-like"/>
    <property type="match status" value="1"/>
</dbReference>
<dbReference type="Pfam" id="PF13414">
    <property type="entry name" value="TPR_11"/>
    <property type="match status" value="1"/>
</dbReference>
<proteinExistence type="predicted"/>
<dbReference type="PATRIC" id="fig|1053692.7.peg.836"/>
<dbReference type="SMART" id="SM00028">
    <property type="entry name" value="TPR"/>
    <property type="match status" value="3"/>
</dbReference>
<dbReference type="PANTHER" id="PTHR44943">
    <property type="entry name" value="CELLULOSE SYNTHASE OPERON PROTEIN C"/>
    <property type="match status" value="1"/>
</dbReference>
<feature type="repeat" description="TPR" evidence="3">
    <location>
        <begin position="73"/>
        <end position="106"/>
    </location>
</feature>
<evidence type="ECO:0000256" key="2">
    <source>
        <dbReference type="ARBA" id="ARBA00022803"/>
    </source>
</evidence>
<keyword evidence="1" id="KW-0677">Repeat</keyword>
<dbReference type="KEGG" id="mmd:GYY_04205"/>
<reference evidence="4 5" key="1">
    <citation type="journal article" date="2011" name="J. Bacteriol.">
        <title>Complete Genome Sequence of a Nonculturable Methanococcus maripaludis Strain Extracted in a Metagenomic Survey of Petroleum Reservoir Fluids.</title>
        <authorList>
            <person name="Wang X."/>
            <person name="Greenfield P."/>
            <person name="Li D."/>
            <person name="Hendry P."/>
            <person name="Volk H."/>
            <person name="Sutherland T.D."/>
        </authorList>
    </citation>
    <scope>NUCLEOTIDE SEQUENCE [LARGE SCALE GENOMIC DNA]</scope>
    <source>
        <strain evidence="4 5">X1</strain>
    </source>
</reference>
<keyword evidence="2 3" id="KW-0802">TPR repeat</keyword>
<protein>
    <submittedName>
        <fullName evidence="4">TPR Domain containing protein</fullName>
    </submittedName>
</protein>
<dbReference type="GeneID" id="10982263"/>
<accession>G0H4T5</accession>
<sequence>MTDFKELMDKGAEHCKNGEFDEALKCYNKAIEINPYDDKLFSAIGKAYYGKKDYKKAAEFYERSIELNPSCHYRRYTWLGNSYHYLKDYSNAIKQYEKVIKINPTHYTAYSNMGNRIMD</sequence>
<dbReference type="EMBL" id="CP002913">
    <property type="protein sequence ID" value="AEK19716.1"/>
    <property type="molecule type" value="Genomic_DNA"/>
</dbReference>
<evidence type="ECO:0000313" key="5">
    <source>
        <dbReference type="Proteomes" id="UP000008889"/>
    </source>
</evidence>